<dbReference type="InterPro" id="IPR039420">
    <property type="entry name" value="WalR-like"/>
</dbReference>
<evidence type="ECO:0000313" key="10">
    <source>
        <dbReference type="EMBL" id="BCK00777.1"/>
    </source>
</evidence>
<dbReference type="GO" id="GO:0000156">
    <property type="term" value="F:phosphorelay response regulator activity"/>
    <property type="evidence" value="ECO:0007669"/>
    <property type="project" value="TreeGrafter"/>
</dbReference>
<evidence type="ECO:0000313" key="11">
    <source>
        <dbReference type="Proteomes" id="UP000515703"/>
    </source>
</evidence>
<reference evidence="10 11" key="1">
    <citation type="submission" date="2020-08" db="EMBL/GenBank/DDBJ databases">
        <title>Draft genome sequencing of an Anaerocolumna strain isolated from anoxic soil subjected to BSD treatment.</title>
        <authorList>
            <person name="Uek A."/>
            <person name="Tonouchi A."/>
        </authorList>
    </citation>
    <scope>NUCLEOTIDE SEQUENCE [LARGE SCALE GENOMIC DNA]</scope>
    <source>
        <strain evidence="10 11">CTTW</strain>
    </source>
</reference>
<evidence type="ECO:0000256" key="4">
    <source>
        <dbReference type="ARBA" id="ARBA00023015"/>
    </source>
</evidence>
<keyword evidence="3" id="KW-0902">Two-component regulatory system</keyword>
<dbReference type="Gene3D" id="1.10.10.10">
    <property type="entry name" value="Winged helix-like DNA-binding domain superfamily/Winged helix DNA-binding domain"/>
    <property type="match status" value="1"/>
</dbReference>
<evidence type="ECO:0000259" key="9">
    <source>
        <dbReference type="PROSITE" id="PS50110"/>
    </source>
</evidence>
<evidence type="ECO:0000256" key="7">
    <source>
        <dbReference type="ARBA" id="ARBA00024867"/>
    </source>
</evidence>
<dbReference type="InterPro" id="IPR016032">
    <property type="entry name" value="Sig_transdc_resp-reg_C-effctor"/>
</dbReference>
<dbReference type="SUPFAM" id="SSF52172">
    <property type="entry name" value="CheY-like"/>
    <property type="match status" value="1"/>
</dbReference>
<dbReference type="GO" id="GO:0005829">
    <property type="term" value="C:cytosol"/>
    <property type="evidence" value="ECO:0007669"/>
    <property type="project" value="TreeGrafter"/>
</dbReference>
<dbReference type="RefSeq" id="WP_185256418.1">
    <property type="nucleotide sequence ID" value="NZ_AP023368.1"/>
</dbReference>
<keyword evidence="11" id="KW-1185">Reference proteome</keyword>
<gene>
    <name evidence="10" type="ORF">bsdcttw_38170</name>
</gene>
<dbReference type="PANTHER" id="PTHR48111">
    <property type="entry name" value="REGULATOR OF RPOS"/>
    <property type="match status" value="1"/>
</dbReference>
<dbReference type="EMBL" id="AP023368">
    <property type="protein sequence ID" value="BCK00777.1"/>
    <property type="molecule type" value="Genomic_DNA"/>
</dbReference>
<sequence>MRSVIIDDEKLSIDLLCYFLNKYKVDITATYTNAVMALNNAETDRPDVLFVDIEMPEINGIMLARSLKSLFPDIIIIFITAYSQYAVESFEVQPLDYLLKPVTEGRIVKMLENIKKQYELLSLKNNKSGEDQRVQIKCFGKFEVLKNGKEAMKFPTTKCRELLSYLICKANKPVYKDELMTALFTGRENMDRNNYYVTVSRLKSALIGYGADETAVKLNKNLELYIEKGICDLYDFFHFIRYNDRIGENNILEAERLTKDYYGELFSNMDTEWTNESKEWLEIQMEELMLSMAEFYEESSPEKQESILKKLLFVNPMSTRGYEELLAFYMEMDEKEKYKQLFKKYANIMKMDLQLDIDKRFLDYMISQVRGIERI</sequence>
<feature type="domain" description="Response regulatory" evidence="9">
    <location>
        <begin position="2"/>
        <end position="115"/>
    </location>
</feature>
<dbReference type="SUPFAM" id="SSF46894">
    <property type="entry name" value="C-terminal effector domain of the bipartite response regulators"/>
    <property type="match status" value="1"/>
</dbReference>
<evidence type="ECO:0000256" key="5">
    <source>
        <dbReference type="ARBA" id="ARBA00023125"/>
    </source>
</evidence>
<dbReference type="InterPro" id="IPR001789">
    <property type="entry name" value="Sig_transdc_resp-reg_receiver"/>
</dbReference>
<keyword evidence="6" id="KW-0804">Transcription</keyword>
<dbReference type="GO" id="GO:0000976">
    <property type="term" value="F:transcription cis-regulatory region binding"/>
    <property type="evidence" value="ECO:0007669"/>
    <property type="project" value="TreeGrafter"/>
</dbReference>
<evidence type="ECO:0000256" key="3">
    <source>
        <dbReference type="ARBA" id="ARBA00023012"/>
    </source>
</evidence>
<dbReference type="KEGG" id="acht:bsdcttw_38170"/>
<dbReference type="Proteomes" id="UP000515703">
    <property type="component" value="Chromosome"/>
</dbReference>
<dbReference type="Gene3D" id="3.40.50.2300">
    <property type="match status" value="1"/>
</dbReference>
<evidence type="ECO:0000256" key="8">
    <source>
        <dbReference type="PROSITE-ProRule" id="PRU00169"/>
    </source>
</evidence>
<dbReference type="Pfam" id="PF00072">
    <property type="entry name" value="Response_reg"/>
    <property type="match status" value="1"/>
</dbReference>
<dbReference type="GO" id="GO:0006355">
    <property type="term" value="P:regulation of DNA-templated transcription"/>
    <property type="evidence" value="ECO:0007669"/>
    <property type="project" value="InterPro"/>
</dbReference>
<dbReference type="InterPro" id="IPR011006">
    <property type="entry name" value="CheY-like_superfamily"/>
</dbReference>
<protein>
    <recommendedName>
        <fullName evidence="1">Stage 0 sporulation protein A homolog</fullName>
    </recommendedName>
</protein>
<comment type="function">
    <text evidence="7">May play the central regulatory role in sporulation. It may be an element of the effector pathway responsible for the activation of sporulation genes in response to nutritional stress. Spo0A may act in concert with spo0H (a sigma factor) to control the expression of some genes that are critical to the sporulation process.</text>
</comment>
<dbReference type="SMART" id="SM00448">
    <property type="entry name" value="REC"/>
    <property type="match status" value="1"/>
</dbReference>
<keyword evidence="5" id="KW-0238">DNA-binding</keyword>
<keyword evidence="4" id="KW-0805">Transcription regulation</keyword>
<dbReference type="InterPro" id="IPR036388">
    <property type="entry name" value="WH-like_DNA-bd_sf"/>
</dbReference>
<dbReference type="PROSITE" id="PS50110">
    <property type="entry name" value="RESPONSE_REGULATORY"/>
    <property type="match status" value="1"/>
</dbReference>
<keyword evidence="2 8" id="KW-0597">Phosphoprotein</keyword>
<reference evidence="10 11" key="2">
    <citation type="submission" date="2020-08" db="EMBL/GenBank/DDBJ databases">
        <authorList>
            <person name="Ueki A."/>
            <person name="Tonouchi A."/>
        </authorList>
    </citation>
    <scope>NUCLEOTIDE SEQUENCE [LARGE SCALE GENOMIC DNA]</scope>
    <source>
        <strain evidence="10 11">CTTW</strain>
    </source>
</reference>
<feature type="modified residue" description="4-aspartylphosphate" evidence="8">
    <location>
        <position position="52"/>
    </location>
</feature>
<evidence type="ECO:0000256" key="6">
    <source>
        <dbReference type="ARBA" id="ARBA00023163"/>
    </source>
</evidence>
<proteinExistence type="predicted"/>
<dbReference type="GO" id="GO:0032993">
    <property type="term" value="C:protein-DNA complex"/>
    <property type="evidence" value="ECO:0007669"/>
    <property type="project" value="TreeGrafter"/>
</dbReference>
<dbReference type="AlphaFoldDB" id="A0A7I8DWV7"/>
<organism evidence="10 11">
    <name type="scientific">Anaerocolumna chitinilytica</name>
    <dbReference type="NCBI Taxonomy" id="1727145"/>
    <lineage>
        <taxon>Bacteria</taxon>
        <taxon>Bacillati</taxon>
        <taxon>Bacillota</taxon>
        <taxon>Clostridia</taxon>
        <taxon>Lachnospirales</taxon>
        <taxon>Lachnospiraceae</taxon>
        <taxon>Anaerocolumna</taxon>
    </lineage>
</organism>
<evidence type="ECO:0000256" key="2">
    <source>
        <dbReference type="ARBA" id="ARBA00022553"/>
    </source>
</evidence>
<accession>A0A7I8DWV7</accession>
<evidence type="ECO:0000256" key="1">
    <source>
        <dbReference type="ARBA" id="ARBA00018672"/>
    </source>
</evidence>
<dbReference type="PANTHER" id="PTHR48111:SF1">
    <property type="entry name" value="TWO-COMPONENT RESPONSE REGULATOR ORR33"/>
    <property type="match status" value="1"/>
</dbReference>
<name>A0A7I8DWV7_9FIRM</name>